<dbReference type="RefSeq" id="XP_002636779.1">
    <property type="nucleotide sequence ID" value="XM_002636733.1"/>
</dbReference>
<reference evidence="1 2" key="2">
    <citation type="journal article" date="2011" name="PLoS Genet.">
        <title>Caenorhabditis briggsae recombinant inbred line genotypes reveal inter-strain incompatibility and the evolution of recombination.</title>
        <authorList>
            <person name="Ross J.A."/>
            <person name="Koboldt D.C."/>
            <person name="Staisch J.E."/>
            <person name="Chamberlin H.M."/>
            <person name="Gupta B.P."/>
            <person name="Miller R.D."/>
            <person name="Baird S.E."/>
            <person name="Haag E.S."/>
        </authorList>
    </citation>
    <scope>NUCLEOTIDE SEQUENCE [LARGE SCALE GENOMIC DNA]</scope>
    <source>
        <strain evidence="1 2">AF16</strain>
    </source>
</reference>
<dbReference type="KEGG" id="cbr:CBG_23514"/>
<dbReference type="EMBL" id="HE601533">
    <property type="protein sequence ID" value="CAP39529.1"/>
    <property type="molecule type" value="Genomic_DNA"/>
</dbReference>
<proteinExistence type="predicted"/>
<feature type="non-terminal residue" evidence="1">
    <location>
        <position position="1"/>
    </location>
</feature>
<dbReference type="InParanoid" id="A8Y3R0"/>
<evidence type="ECO:0000313" key="2">
    <source>
        <dbReference type="Proteomes" id="UP000008549"/>
    </source>
</evidence>
<sequence length="82" mass="8793">KGPEKELWLEPGARSLGSGAGALELELWSSGAGAGALELELWSWSSGAGALELELWSWSLVAGALWLEPELEQDEMLVEDLL</sequence>
<name>A8Y3R0_CAEBR</name>
<dbReference type="PANTHER" id="PTHR36497:SF1">
    <property type="entry name" value="PROTEIN CBG17883"/>
    <property type="match status" value="1"/>
</dbReference>
<dbReference type="eggNOG" id="ENOG502QUR8">
    <property type="taxonomic scope" value="Eukaryota"/>
</dbReference>
<gene>
    <name evidence="1" type="ORF">CBG23514</name>
    <name evidence="1" type="ORF">CBG_23514</name>
</gene>
<dbReference type="GeneID" id="8578774"/>
<accession>A8Y3R0</accession>
<dbReference type="Proteomes" id="UP000008549">
    <property type="component" value="Unassembled WGS sequence"/>
</dbReference>
<dbReference type="STRING" id="6238.A8Y3R0"/>
<dbReference type="AlphaFoldDB" id="A8Y3R0"/>
<organism evidence="1 2">
    <name type="scientific">Caenorhabditis briggsae</name>
    <dbReference type="NCBI Taxonomy" id="6238"/>
    <lineage>
        <taxon>Eukaryota</taxon>
        <taxon>Metazoa</taxon>
        <taxon>Ecdysozoa</taxon>
        <taxon>Nematoda</taxon>
        <taxon>Chromadorea</taxon>
        <taxon>Rhabditida</taxon>
        <taxon>Rhabditina</taxon>
        <taxon>Rhabditomorpha</taxon>
        <taxon>Rhabditoidea</taxon>
        <taxon>Rhabditidae</taxon>
        <taxon>Peloderinae</taxon>
        <taxon>Caenorhabditis</taxon>
    </lineage>
</organism>
<evidence type="ECO:0000313" key="1">
    <source>
        <dbReference type="EMBL" id="CAP39529.1"/>
    </source>
</evidence>
<reference evidence="1 2" key="1">
    <citation type="journal article" date="2003" name="PLoS Biol.">
        <title>The genome sequence of Caenorhabditis briggsae: a platform for comparative genomics.</title>
        <authorList>
            <person name="Stein L.D."/>
            <person name="Bao Z."/>
            <person name="Blasiar D."/>
            <person name="Blumenthal T."/>
            <person name="Brent M.R."/>
            <person name="Chen N."/>
            <person name="Chinwalla A."/>
            <person name="Clarke L."/>
            <person name="Clee C."/>
            <person name="Coghlan A."/>
            <person name="Coulson A."/>
            <person name="D'Eustachio P."/>
            <person name="Fitch D.H."/>
            <person name="Fulton L.A."/>
            <person name="Fulton R.E."/>
            <person name="Griffiths-Jones S."/>
            <person name="Harris T.W."/>
            <person name="Hillier L.W."/>
            <person name="Kamath R."/>
            <person name="Kuwabara P.E."/>
            <person name="Mardis E.R."/>
            <person name="Marra M.A."/>
            <person name="Miner T.L."/>
            <person name="Minx P."/>
            <person name="Mullikin J.C."/>
            <person name="Plumb R.W."/>
            <person name="Rogers J."/>
            <person name="Schein J.E."/>
            <person name="Sohrmann M."/>
            <person name="Spieth J."/>
            <person name="Stajich J.E."/>
            <person name="Wei C."/>
            <person name="Willey D."/>
            <person name="Wilson R.K."/>
            <person name="Durbin R."/>
            <person name="Waterston R.H."/>
        </authorList>
    </citation>
    <scope>NUCLEOTIDE SEQUENCE [LARGE SCALE GENOMIC DNA]</scope>
    <source>
        <strain evidence="1 2">AF16</strain>
    </source>
</reference>
<dbReference type="CTD" id="8578774"/>
<protein>
    <submittedName>
        <fullName evidence="1">Protein CBG23514</fullName>
    </submittedName>
</protein>
<dbReference type="HOGENOM" id="CLU_2564901_0_0_1"/>
<keyword evidence="2" id="KW-1185">Reference proteome</keyword>
<dbReference type="PANTHER" id="PTHR36497">
    <property type="entry name" value="PROTEIN CBG17883"/>
    <property type="match status" value="1"/>
</dbReference>